<dbReference type="Proteomes" id="UP000001396">
    <property type="component" value="Unassembled WGS sequence"/>
</dbReference>
<dbReference type="Gene3D" id="1.10.8.10">
    <property type="entry name" value="DNA helicase RuvA subunit, C-terminal domain"/>
    <property type="match status" value="1"/>
</dbReference>
<comment type="caution">
    <text evidence="3">The sequence shown here is derived from an EMBL/GenBank/DDBJ whole genome shotgun (WGS) entry which is preliminary data.</text>
</comment>
<dbReference type="FunCoup" id="D3BN29">
    <property type="interactions" value="402"/>
</dbReference>
<dbReference type="InterPro" id="IPR002715">
    <property type="entry name" value="Nas_poly-pep-assoc_cplx_dom"/>
</dbReference>
<evidence type="ECO:0000313" key="3">
    <source>
        <dbReference type="EMBL" id="EFA77391.1"/>
    </source>
</evidence>
<dbReference type="InterPro" id="IPR016641">
    <property type="entry name" value="EGD2/NACA0like"/>
</dbReference>
<feature type="compositionally biased region" description="Acidic residues" evidence="1">
    <location>
        <begin position="1"/>
        <end position="18"/>
    </location>
</feature>
<dbReference type="Gene3D" id="2.20.70.30">
    <property type="entry name" value="Nascent polypeptide-associated complex domain"/>
    <property type="match status" value="1"/>
</dbReference>
<evidence type="ECO:0000313" key="4">
    <source>
        <dbReference type="Proteomes" id="UP000001396"/>
    </source>
</evidence>
<organism evidence="3 4">
    <name type="scientific">Heterostelium pallidum (strain ATCC 26659 / Pp 5 / PN500)</name>
    <name type="common">Cellular slime mold</name>
    <name type="synonym">Polysphondylium pallidum</name>
    <dbReference type="NCBI Taxonomy" id="670386"/>
    <lineage>
        <taxon>Eukaryota</taxon>
        <taxon>Amoebozoa</taxon>
        <taxon>Evosea</taxon>
        <taxon>Eumycetozoa</taxon>
        <taxon>Dictyostelia</taxon>
        <taxon>Acytosteliales</taxon>
        <taxon>Acytosteliaceae</taxon>
        <taxon>Heterostelium</taxon>
    </lineage>
</organism>
<dbReference type="SMART" id="SM01407">
    <property type="entry name" value="NAC"/>
    <property type="match status" value="1"/>
</dbReference>
<keyword evidence="4" id="KW-1185">Reference proteome</keyword>
<evidence type="ECO:0000259" key="2">
    <source>
        <dbReference type="PROSITE" id="PS51151"/>
    </source>
</evidence>
<dbReference type="CDD" id="cd22054">
    <property type="entry name" value="NAC_NACA"/>
    <property type="match status" value="1"/>
</dbReference>
<dbReference type="InParanoid" id="D3BN29"/>
<dbReference type="AlphaFoldDB" id="D3BN29"/>
<dbReference type="GO" id="GO:0005854">
    <property type="term" value="C:nascent polypeptide-associated complex"/>
    <property type="evidence" value="ECO:0007669"/>
    <property type="project" value="InterPro"/>
</dbReference>
<reference evidence="3 4" key="1">
    <citation type="journal article" date="2011" name="Genome Res.">
        <title>Phylogeny-wide analysis of social amoeba genomes highlights ancient origins for complex intercellular communication.</title>
        <authorList>
            <person name="Heidel A.J."/>
            <person name="Lawal H.M."/>
            <person name="Felder M."/>
            <person name="Schilde C."/>
            <person name="Helps N.R."/>
            <person name="Tunggal B."/>
            <person name="Rivero F."/>
            <person name="John U."/>
            <person name="Schleicher M."/>
            <person name="Eichinger L."/>
            <person name="Platzer M."/>
            <person name="Noegel A.A."/>
            <person name="Schaap P."/>
            <person name="Gloeckner G."/>
        </authorList>
    </citation>
    <scope>NUCLEOTIDE SEQUENCE [LARGE SCALE GENOMIC DNA]</scope>
    <source>
        <strain evidence="4">ATCC 26659 / Pp 5 / PN500</strain>
    </source>
</reference>
<accession>D3BN29</accession>
<feature type="region of interest" description="Disordered" evidence="1">
    <location>
        <begin position="103"/>
        <end position="129"/>
    </location>
</feature>
<dbReference type="PIRSF" id="PIRSF015901">
    <property type="entry name" value="NAC_alpha"/>
    <property type="match status" value="1"/>
</dbReference>
<dbReference type="STRING" id="670386.D3BN29"/>
<gene>
    <name evidence="3" type="primary">nacA</name>
    <name evidence="3" type="ORF">PPL_12606</name>
</gene>
<evidence type="ECO:0000256" key="1">
    <source>
        <dbReference type="SAM" id="MobiDB-lite"/>
    </source>
</evidence>
<dbReference type="OMA" id="TQHAQMS"/>
<protein>
    <submittedName>
        <fullName evidence="3">Putative nascent polypeptide-associated complex alpha subunit</fullName>
    </submittedName>
</protein>
<dbReference type="RefSeq" id="XP_020429520.1">
    <property type="nucleotide sequence ID" value="XM_020583333.1"/>
</dbReference>
<dbReference type="InterPro" id="IPR038187">
    <property type="entry name" value="NAC_A/B_dom_sf"/>
</dbReference>
<feature type="domain" description="NAC-A/B" evidence="2">
    <location>
        <begin position="32"/>
        <end position="96"/>
    </location>
</feature>
<dbReference type="Pfam" id="PF01849">
    <property type="entry name" value="NAC"/>
    <property type="match status" value="1"/>
</dbReference>
<proteinExistence type="predicted"/>
<dbReference type="GeneID" id="31368073"/>
<feature type="compositionally biased region" description="Basic and acidic residues" evidence="1">
    <location>
        <begin position="103"/>
        <end position="112"/>
    </location>
</feature>
<feature type="compositionally biased region" description="Low complexity" evidence="1">
    <location>
        <begin position="113"/>
        <end position="123"/>
    </location>
</feature>
<dbReference type="PANTHER" id="PTHR21713">
    <property type="entry name" value="NASCENT POLYPEPTIDE ASSOCIATED COMPLEX ALPHA SUBUNIT-RELATED"/>
    <property type="match status" value="1"/>
</dbReference>
<name>D3BN29_HETP5</name>
<sequence>MATIEEIPENVEVEEEETTTTTDANPQARKTSRGEKKTRGAMAKLGMKPVPDIMRVTLKSQGFLCIVAQPEVYKATGSDTYVILGETTFEDPNATRASKAAKKVEETAKSEAETTTTTTTATAEVDDEDVDLQGLDPKDVEVVMKEAKASKAKVVEALKKTGDIVSAVLELTS</sequence>
<dbReference type="EMBL" id="ADBJ01000043">
    <property type="protein sequence ID" value="EFA77391.1"/>
    <property type="molecule type" value="Genomic_DNA"/>
</dbReference>
<feature type="region of interest" description="Disordered" evidence="1">
    <location>
        <begin position="1"/>
        <end position="40"/>
    </location>
</feature>
<dbReference type="PROSITE" id="PS51151">
    <property type="entry name" value="NAC_AB"/>
    <property type="match status" value="1"/>
</dbReference>